<dbReference type="EMBL" id="FSSB01000018">
    <property type="protein sequence ID" value="SIO95187.1"/>
    <property type="molecule type" value="Genomic_DNA"/>
</dbReference>
<dbReference type="InterPro" id="IPR011990">
    <property type="entry name" value="TPR-like_helical_dom_sf"/>
</dbReference>
<reference evidence="2 3" key="1">
    <citation type="submission" date="2016-12" db="EMBL/GenBank/DDBJ databases">
        <authorList>
            <person name="Song W.-J."/>
            <person name="Kurnit D.M."/>
        </authorList>
    </citation>
    <scope>NUCLEOTIDE SEQUENCE [LARGE SCALE GENOMIC DNA]</scope>
    <source>
        <strain evidence="2 3">CECT 9026</strain>
    </source>
</reference>
<dbReference type="RefSeq" id="WP_074373700.1">
    <property type="nucleotide sequence ID" value="NZ_AP024907.1"/>
</dbReference>
<dbReference type="Gene3D" id="3.40.50.300">
    <property type="entry name" value="P-loop containing nucleotide triphosphate hydrolases"/>
    <property type="match status" value="1"/>
</dbReference>
<organism evidence="2 3">
    <name type="scientific">Vibrio spartinae</name>
    <dbReference type="NCBI Taxonomy" id="1918945"/>
    <lineage>
        <taxon>Bacteria</taxon>
        <taxon>Pseudomonadati</taxon>
        <taxon>Pseudomonadota</taxon>
        <taxon>Gammaproteobacteria</taxon>
        <taxon>Vibrionales</taxon>
        <taxon>Vibrionaceae</taxon>
        <taxon>Vibrio</taxon>
    </lineage>
</organism>
<dbReference type="InterPro" id="IPR010982">
    <property type="entry name" value="Lambda_DNA-bd_dom_sf"/>
</dbReference>
<name>A0A1N6M755_9VIBR</name>
<dbReference type="InterPro" id="IPR027417">
    <property type="entry name" value="P-loop_NTPase"/>
</dbReference>
<dbReference type="Proteomes" id="UP000184774">
    <property type="component" value="Unassembled WGS sequence"/>
</dbReference>
<feature type="domain" description="HTH cro/C1-type" evidence="1">
    <location>
        <begin position="12"/>
        <end position="71"/>
    </location>
</feature>
<dbReference type="OrthoDB" id="51325at2"/>
<dbReference type="InterPro" id="IPR041664">
    <property type="entry name" value="AAA_16"/>
</dbReference>
<dbReference type="InterPro" id="IPR001387">
    <property type="entry name" value="Cro/C1-type_HTH"/>
</dbReference>
<accession>A0A1N6M755</accession>
<dbReference type="SUPFAM" id="SSF52540">
    <property type="entry name" value="P-loop containing nucleoside triphosphate hydrolases"/>
    <property type="match status" value="1"/>
</dbReference>
<dbReference type="Gene3D" id="1.10.260.40">
    <property type="entry name" value="lambda repressor-like DNA-binding domains"/>
    <property type="match status" value="1"/>
</dbReference>
<evidence type="ECO:0000313" key="3">
    <source>
        <dbReference type="Proteomes" id="UP000184774"/>
    </source>
</evidence>
<protein>
    <recommendedName>
        <fullName evidence="1">HTH cro/C1-type domain-containing protein</fullName>
    </recommendedName>
</protein>
<dbReference type="Pfam" id="PF13191">
    <property type="entry name" value="AAA_16"/>
    <property type="match status" value="1"/>
</dbReference>
<dbReference type="CDD" id="cd00093">
    <property type="entry name" value="HTH_XRE"/>
    <property type="match status" value="1"/>
</dbReference>
<proteinExistence type="predicted"/>
<dbReference type="SUPFAM" id="SSF47413">
    <property type="entry name" value="lambda repressor-like DNA-binding domains"/>
    <property type="match status" value="1"/>
</dbReference>
<dbReference type="AlphaFoldDB" id="A0A1N6M755"/>
<dbReference type="SMART" id="SM00530">
    <property type="entry name" value="HTH_XRE"/>
    <property type="match status" value="1"/>
</dbReference>
<dbReference type="PROSITE" id="PS50943">
    <property type="entry name" value="HTH_CROC1"/>
    <property type="match status" value="1"/>
</dbReference>
<evidence type="ECO:0000313" key="2">
    <source>
        <dbReference type="EMBL" id="SIO95187.1"/>
    </source>
</evidence>
<sequence length="952" mass="107264">MADTIFIDGHKLRLLREKLALSQEGLEYACSQQKGCSVSIATIKRAELGKSLSKRTVARLAKFFSVPLEELIKTTSLASEKEKFKQRLALTLWVQVDSKIILNEIRIRIDQLSPLTTEHFGNTLVVALPCIDDEKKLYLTLQQFLLRLSHQATQHFTAIISTQLLSNQDEGHWHLDEAYIHEMSDFALQLDDATILVSDLLIEASDQYFSYCDQAFISGYKMLIKGGQASFGETQGRHHEIDLFQYVIDGAMRKNEHCLLAIQGVQGIGKSHMLNVLANLAEKQGWQTVRLDFHLALAPEALLLNALKDLLPDNGESQTDKDNDFSNTGTISLAKAIGRIGPVFLSLDNFHLIDETTLATLLKMITQSESKSLVIGAAYLPTNAANQHVDAFSTVRMPVFNMTLQPLEYDDMVQLPASDVTSDMMALSLDGAKGNPAHYYHLLMLYAHNKIPFEVTLYLESKIDALPAELSRVMSFIALVTDHLTLTELCAAATPQSGVIDKLIEMRLIRLSPEQVVYVNHPFLTHVLQQKISHQEKRKVYLCMANYLASGASKPTQETQRQMIDYYTKAEAWQKVAQALLMVGRQYIEKGEYAAAKKDLHTALECYKRQPATEQQLDLLFEIYLLQAIIERQTKGWVSHSTVAAYQRCIVLAKQMGCPFRHCISLSGLWVRQLMAMDFELSENTANEMLSLAEQSQNDRCKSLAHSCLSNSQFWLAKHQDAIRNAKASFQYFQHIEDQNVYLAVGINPLALAGCFGGLSSILTCRDEDVQFFQNPQFETLTQNDPFSYAIVLQGKIWSAYHLKDFDNIVILAEQLLEIADWNNFPFYRGIALLFKGWALSFVDTAPNEELSLTLVEEGYSHWLASSGDQIAHSLYSLIKAEVYCRFGCFDEAKRILEKGIELALQKKEVCYLSPMYALMGGLADNDGADYINMSQKIADEQGAHLFMKQSR</sequence>
<dbReference type="Gene3D" id="1.25.40.10">
    <property type="entry name" value="Tetratricopeptide repeat domain"/>
    <property type="match status" value="1"/>
</dbReference>
<evidence type="ECO:0000259" key="1">
    <source>
        <dbReference type="PROSITE" id="PS50943"/>
    </source>
</evidence>
<gene>
    <name evidence="2" type="ORF">VSP9026_02928</name>
</gene>
<dbReference type="GO" id="GO:0003677">
    <property type="term" value="F:DNA binding"/>
    <property type="evidence" value="ECO:0007669"/>
    <property type="project" value="InterPro"/>
</dbReference>